<keyword evidence="3" id="KW-1185">Reference proteome</keyword>
<reference evidence="2 3" key="1">
    <citation type="journal article" date="2021" name="Elife">
        <title>Chloroplast acquisition without the gene transfer in kleptoplastic sea slugs, Plakobranchus ocellatus.</title>
        <authorList>
            <person name="Maeda T."/>
            <person name="Takahashi S."/>
            <person name="Yoshida T."/>
            <person name="Shimamura S."/>
            <person name="Takaki Y."/>
            <person name="Nagai Y."/>
            <person name="Toyoda A."/>
            <person name="Suzuki Y."/>
            <person name="Arimoto A."/>
            <person name="Ishii H."/>
            <person name="Satoh N."/>
            <person name="Nishiyama T."/>
            <person name="Hasebe M."/>
            <person name="Maruyama T."/>
            <person name="Minagawa J."/>
            <person name="Obokata J."/>
            <person name="Shigenobu S."/>
        </authorList>
    </citation>
    <scope>NUCLEOTIDE SEQUENCE [LARGE SCALE GENOMIC DNA]</scope>
</reference>
<evidence type="ECO:0000313" key="2">
    <source>
        <dbReference type="EMBL" id="GFO47584.1"/>
    </source>
</evidence>
<dbReference type="AlphaFoldDB" id="A0AAV4DTT9"/>
<dbReference type="EMBL" id="BLXT01008339">
    <property type="protein sequence ID" value="GFO47584.1"/>
    <property type="molecule type" value="Genomic_DNA"/>
</dbReference>
<dbReference type="PANTHER" id="PTHR37558:SF1">
    <property type="entry name" value="HTH CENPB-TYPE DOMAIN-CONTAINING PROTEIN"/>
    <property type="match status" value="1"/>
</dbReference>
<protein>
    <recommendedName>
        <fullName evidence="4">Myb-like domain-containing protein</fullName>
    </recommendedName>
</protein>
<proteinExistence type="predicted"/>
<gene>
    <name evidence="2" type="ORF">PoB_007408900</name>
</gene>
<organism evidence="2 3">
    <name type="scientific">Plakobranchus ocellatus</name>
    <dbReference type="NCBI Taxonomy" id="259542"/>
    <lineage>
        <taxon>Eukaryota</taxon>
        <taxon>Metazoa</taxon>
        <taxon>Spiralia</taxon>
        <taxon>Lophotrochozoa</taxon>
        <taxon>Mollusca</taxon>
        <taxon>Gastropoda</taxon>
        <taxon>Heterobranchia</taxon>
        <taxon>Euthyneura</taxon>
        <taxon>Panpulmonata</taxon>
        <taxon>Sacoglossa</taxon>
        <taxon>Placobranchoidea</taxon>
        <taxon>Plakobranchidae</taxon>
        <taxon>Plakobranchus</taxon>
    </lineage>
</organism>
<dbReference type="PANTHER" id="PTHR37558">
    <property type="entry name" value="HTH CENPB-TYPE DOMAIN-CONTAINING PROTEIN"/>
    <property type="match status" value="1"/>
</dbReference>
<feature type="region of interest" description="Disordered" evidence="1">
    <location>
        <begin position="97"/>
        <end position="122"/>
    </location>
</feature>
<sequence>MGARVRFNAECDLLLLEQAVACRVYQQQGGRGWKAVASNLYNLHEKFQYITPRCARERTQLLVAKYATETGQTPSGSNGELEKSEKAILLNQLLHSRQKGRQGGAEAEANHTSEDLPDSLQPKIEFPESTQSIDSFPDSANNGQMNESGDYDIAAAVITNGNEDIHVYRADSVPRSPRGRKRKAASPRRVTEDKEHYLLQLVSSLEETSRKHTRLLEEELDLRRREFELRAQRLQMEMAERTAMVDLIKALVDKI</sequence>
<evidence type="ECO:0000256" key="1">
    <source>
        <dbReference type="SAM" id="MobiDB-lite"/>
    </source>
</evidence>
<accession>A0AAV4DTT9</accession>
<evidence type="ECO:0000313" key="3">
    <source>
        <dbReference type="Proteomes" id="UP000735302"/>
    </source>
</evidence>
<dbReference type="Proteomes" id="UP000735302">
    <property type="component" value="Unassembled WGS sequence"/>
</dbReference>
<evidence type="ECO:0008006" key="4">
    <source>
        <dbReference type="Google" id="ProtNLM"/>
    </source>
</evidence>
<name>A0AAV4DTT9_9GAST</name>
<comment type="caution">
    <text evidence="2">The sequence shown here is derived from an EMBL/GenBank/DDBJ whole genome shotgun (WGS) entry which is preliminary data.</text>
</comment>